<keyword evidence="3" id="KW-1185">Reference proteome</keyword>
<dbReference type="Proteomes" id="UP001480595">
    <property type="component" value="Unassembled WGS sequence"/>
</dbReference>
<name>A0ABR1VXX8_9PEZI</name>
<dbReference type="EMBL" id="JAQQWL010000004">
    <property type="protein sequence ID" value="KAK8076090.1"/>
    <property type="molecule type" value="Genomic_DNA"/>
</dbReference>
<proteinExistence type="predicted"/>
<organism evidence="2 3">
    <name type="scientific">Apiospora phragmitis</name>
    <dbReference type="NCBI Taxonomy" id="2905665"/>
    <lineage>
        <taxon>Eukaryota</taxon>
        <taxon>Fungi</taxon>
        <taxon>Dikarya</taxon>
        <taxon>Ascomycota</taxon>
        <taxon>Pezizomycotina</taxon>
        <taxon>Sordariomycetes</taxon>
        <taxon>Xylariomycetidae</taxon>
        <taxon>Amphisphaeriales</taxon>
        <taxon>Apiosporaceae</taxon>
        <taxon>Apiospora</taxon>
    </lineage>
</organism>
<evidence type="ECO:0000313" key="2">
    <source>
        <dbReference type="EMBL" id="KAK8076090.1"/>
    </source>
</evidence>
<dbReference type="RefSeq" id="XP_066719049.1">
    <property type="nucleotide sequence ID" value="XM_066854771.1"/>
</dbReference>
<dbReference type="PANTHER" id="PTHR47843">
    <property type="entry name" value="BTB DOMAIN-CONTAINING PROTEIN-RELATED"/>
    <property type="match status" value="1"/>
</dbReference>
<comment type="caution">
    <text evidence="2">The sequence shown here is derived from an EMBL/GenBank/DDBJ whole genome shotgun (WGS) entry which is preliminary data.</text>
</comment>
<dbReference type="PROSITE" id="PS50097">
    <property type="entry name" value="BTB"/>
    <property type="match status" value="1"/>
</dbReference>
<dbReference type="InterPro" id="IPR000210">
    <property type="entry name" value="BTB/POZ_dom"/>
</dbReference>
<dbReference type="SUPFAM" id="SSF54695">
    <property type="entry name" value="POZ domain"/>
    <property type="match status" value="1"/>
</dbReference>
<sequence length="351" mass="39101">MSPKTDIEATNPLGKSNKFDLLRSRTVKFIIGTEKIEFHVHPGFIAEHSPLLDALVTRAIEGVSEGCLIWEDVNHDIFLRFLEFTYTGDYTCAASVAIEQDKSDVHTSPTPPMTVKGETLNFSYSLVSCSQAADTAAFSCPHNVDGRVGKKRKISDILCDCGLLQARKRTISEFTTRYITADTNAISPKHSVQRPVEFFIEHAQVWLFAHKYAVNPLVDLAVAKFVHDLAEWKISNSSFVAEFGRLVRYLYANTDIASQLRLILSHFGACVVDDVAALDGWKALLEEVPSFSMDLLSLITDQRVMKRPLTLTSTPSLLGQLPMQGIFDGAGVWGSNKALQHLELRCNDWFC</sequence>
<evidence type="ECO:0000259" key="1">
    <source>
        <dbReference type="PROSITE" id="PS50097"/>
    </source>
</evidence>
<reference evidence="2 3" key="1">
    <citation type="submission" date="2023-01" db="EMBL/GenBank/DDBJ databases">
        <title>Analysis of 21 Apiospora genomes using comparative genomics revels a genus with tremendous synthesis potential of carbohydrate active enzymes and secondary metabolites.</title>
        <authorList>
            <person name="Sorensen T."/>
        </authorList>
    </citation>
    <scope>NUCLEOTIDE SEQUENCE [LARGE SCALE GENOMIC DNA]</scope>
    <source>
        <strain evidence="2 3">CBS 135458</strain>
    </source>
</reference>
<feature type="domain" description="BTB" evidence="1">
    <location>
        <begin position="25"/>
        <end position="94"/>
    </location>
</feature>
<dbReference type="Gene3D" id="3.30.710.10">
    <property type="entry name" value="Potassium Channel Kv1.1, Chain A"/>
    <property type="match status" value="1"/>
</dbReference>
<dbReference type="GeneID" id="92087834"/>
<evidence type="ECO:0000313" key="3">
    <source>
        <dbReference type="Proteomes" id="UP001480595"/>
    </source>
</evidence>
<accession>A0ABR1VXX8</accession>
<protein>
    <recommendedName>
        <fullName evidence="1">BTB domain-containing protein</fullName>
    </recommendedName>
</protein>
<gene>
    <name evidence="2" type="ORF">PG994_003362</name>
</gene>
<dbReference type="Pfam" id="PF00651">
    <property type="entry name" value="BTB"/>
    <property type="match status" value="1"/>
</dbReference>
<dbReference type="InterPro" id="IPR011333">
    <property type="entry name" value="SKP1/BTB/POZ_sf"/>
</dbReference>